<keyword evidence="6" id="KW-0443">Lipid metabolism</keyword>
<dbReference type="EMBL" id="OZ037954">
    <property type="protein sequence ID" value="CAL1699622.1"/>
    <property type="molecule type" value="Genomic_DNA"/>
</dbReference>
<dbReference type="InterPro" id="IPR003140">
    <property type="entry name" value="PLipase/COase/thioEstase"/>
</dbReference>
<proteinExistence type="inferred from homology"/>
<keyword evidence="6" id="KW-0276">Fatty acid metabolism</keyword>
<comment type="catalytic activity">
    <reaction evidence="9">
        <text>S-hexadecanoyl-L-cysteinyl-[protein] + H2O = L-cysteinyl-[protein] + hexadecanoate + H(+)</text>
        <dbReference type="Rhea" id="RHEA:19233"/>
        <dbReference type="Rhea" id="RHEA-COMP:10131"/>
        <dbReference type="Rhea" id="RHEA-COMP:11032"/>
        <dbReference type="ChEBI" id="CHEBI:7896"/>
        <dbReference type="ChEBI" id="CHEBI:15377"/>
        <dbReference type="ChEBI" id="CHEBI:15378"/>
        <dbReference type="ChEBI" id="CHEBI:29950"/>
        <dbReference type="ChEBI" id="CHEBI:74151"/>
        <dbReference type="EC" id="3.1.2.22"/>
    </reaction>
</comment>
<comment type="similarity">
    <text evidence="1">Belongs to the AB hydrolase superfamily. AB hydrolase 2 family.</text>
</comment>
<feature type="domain" description="Phospholipase/carboxylesterase/thioesterase" evidence="10">
    <location>
        <begin position="11"/>
        <end position="235"/>
    </location>
</feature>
<keyword evidence="4" id="KW-0719">Serine esterase</keyword>
<evidence type="ECO:0000313" key="12">
    <source>
        <dbReference type="Proteomes" id="UP001497453"/>
    </source>
</evidence>
<dbReference type="SUPFAM" id="SSF53474">
    <property type="entry name" value="alpha/beta-Hydrolases"/>
    <property type="match status" value="1"/>
</dbReference>
<comment type="function">
    <text evidence="7">Hydrolyzes fatty acids from S-acylated cysteine residues in proteins with a strong preference for palmitoylated G-alpha proteins over other acyl substrates. Mediates the deacylation of G-alpha proteins such as GPA1 in vivo, but has weak or no activity toward palmitoylated Ras proteins. Has weak lysophospholipase activity in vitro; however such activity may not exist in vivo.</text>
</comment>
<dbReference type="Proteomes" id="UP001497453">
    <property type="component" value="Chromosome 11"/>
</dbReference>
<protein>
    <recommendedName>
        <fullName evidence="3">Acyl-protein thioesterase 1</fullName>
        <ecNumber evidence="2">3.1.2.22</ecNumber>
    </recommendedName>
    <alternativeName>
        <fullName evidence="8">Palmitoyl-protein hydrolase</fullName>
    </alternativeName>
</protein>
<organism evidence="11 12">
    <name type="scientific">Somion occarium</name>
    <dbReference type="NCBI Taxonomy" id="3059160"/>
    <lineage>
        <taxon>Eukaryota</taxon>
        <taxon>Fungi</taxon>
        <taxon>Dikarya</taxon>
        <taxon>Basidiomycota</taxon>
        <taxon>Agaricomycotina</taxon>
        <taxon>Agaricomycetes</taxon>
        <taxon>Polyporales</taxon>
        <taxon>Cerrenaceae</taxon>
        <taxon>Somion</taxon>
    </lineage>
</organism>
<dbReference type="Pfam" id="PF02230">
    <property type="entry name" value="Abhydrolase_2"/>
    <property type="match status" value="1"/>
</dbReference>
<evidence type="ECO:0000256" key="2">
    <source>
        <dbReference type="ARBA" id="ARBA00012423"/>
    </source>
</evidence>
<accession>A0ABP1CXX5</accession>
<evidence type="ECO:0000256" key="8">
    <source>
        <dbReference type="ARBA" id="ARBA00031195"/>
    </source>
</evidence>
<keyword evidence="5" id="KW-0378">Hydrolase</keyword>
<dbReference type="InterPro" id="IPR050565">
    <property type="entry name" value="LYPA1-2/EST-like"/>
</dbReference>
<dbReference type="PANTHER" id="PTHR10655:SF17">
    <property type="entry name" value="LYSOPHOSPHOLIPASE-LIKE PROTEIN 1"/>
    <property type="match status" value="1"/>
</dbReference>
<gene>
    <name evidence="11" type="ORF">GFSPODELE1_LOCUS2768</name>
</gene>
<evidence type="ECO:0000256" key="6">
    <source>
        <dbReference type="ARBA" id="ARBA00022832"/>
    </source>
</evidence>
<dbReference type="InterPro" id="IPR029058">
    <property type="entry name" value="AB_hydrolase_fold"/>
</dbReference>
<name>A0ABP1CXX5_9APHY</name>
<dbReference type="EC" id="3.1.2.22" evidence="2"/>
<reference evidence="12" key="1">
    <citation type="submission" date="2024-04" db="EMBL/GenBank/DDBJ databases">
        <authorList>
            <person name="Shaw F."/>
            <person name="Minotto A."/>
        </authorList>
    </citation>
    <scope>NUCLEOTIDE SEQUENCE [LARGE SCALE GENOMIC DNA]</scope>
</reference>
<evidence type="ECO:0000256" key="9">
    <source>
        <dbReference type="ARBA" id="ARBA00047337"/>
    </source>
</evidence>
<evidence type="ECO:0000313" key="11">
    <source>
        <dbReference type="EMBL" id="CAL1699622.1"/>
    </source>
</evidence>
<keyword evidence="12" id="KW-1185">Reference proteome</keyword>
<evidence type="ECO:0000256" key="5">
    <source>
        <dbReference type="ARBA" id="ARBA00022801"/>
    </source>
</evidence>
<evidence type="ECO:0000259" key="10">
    <source>
        <dbReference type="Pfam" id="PF02230"/>
    </source>
</evidence>
<evidence type="ECO:0000256" key="1">
    <source>
        <dbReference type="ARBA" id="ARBA00006499"/>
    </source>
</evidence>
<sequence length="244" mass="27043">MPGRTLDYLSVSPRTKHTATVIFVHGLGDTGFGWRPLAEVMSKDPELNRVKWVLPHAPRRYVTINSVYMPSWYNITSMNPITEDETDILQSAKAIDDLITAEIESGTPADRIILGGLSQGAAMTLLTGFTTKHRLGGLIVLSGRLPLRNKFKSLPISDHIKELPIFWGHGTEDPIVEYKLGLLSMDYIKSELGIRTASDSNSGVPTGLSFHSYKDLGHTVCEQEVEDLKTWLKSVIPAIPDMEE</sequence>
<evidence type="ECO:0000256" key="7">
    <source>
        <dbReference type="ARBA" id="ARBA00029392"/>
    </source>
</evidence>
<dbReference type="Gene3D" id="3.40.50.1820">
    <property type="entry name" value="alpha/beta hydrolase"/>
    <property type="match status" value="1"/>
</dbReference>
<dbReference type="PANTHER" id="PTHR10655">
    <property type="entry name" value="LYSOPHOSPHOLIPASE-RELATED"/>
    <property type="match status" value="1"/>
</dbReference>
<evidence type="ECO:0000256" key="3">
    <source>
        <dbReference type="ARBA" id="ARBA00014923"/>
    </source>
</evidence>
<evidence type="ECO:0000256" key="4">
    <source>
        <dbReference type="ARBA" id="ARBA00022487"/>
    </source>
</evidence>